<protein>
    <submittedName>
        <fullName evidence="2">Bax inhibitor-1/YccA family protein</fullName>
    </submittedName>
</protein>
<feature type="transmembrane region" description="Helical" evidence="1">
    <location>
        <begin position="109"/>
        <end position="129"/>
    </location>
</feature>
<reference evidence="2 3" key="1">
    <citation type="submission" date="2019-03" db="EMBL/GenBank/DDBJ databases">
        <title>Lake Tanganyika Metagenome-Assembled Genomes (MAGs).</title>
        <authorList>
            <person name="Tran P."/>
        </authorList>
    </citation>
    <scope>NUCLEOTIDE SEQUENCE [LARGE SCALE GENOMIC DNA]</scope>
    <source>
        <strain evidence="2">K_DeepCast_65m_m2_236</strain>
    </source>
</reference>
<dbReference type="EMBL" id="VGJX01000150">
    <property type="protein sequence ID" value="MBM3274203.1"/>
    <property type="molecule type" value="Genomic_DNA"/>
</dbReference>
<dbReference type="Proteomes" id="UP000703893">
    <property type="component" value="Unassembled WGS sequence"/>
</dbReference>
<evidence type="ECO:0000256" key="1">
    <source>
        <dbReference type="SAM" id="Phobius"/>
    </source>
</evidence>
<feature type="transmembrane region" description="Helical" evidence="1">
    <location>
        <begin position="82"/>
        <end position="102"/>
    </location>
</feature>
<gene>
    <name evidence="2" type="ORF">FJZ00_03555</name>
</gene>
<feature type="transmembrane region" description="Helical" evidence="1">
    <location>
        <begin position="31"/>
        <end position="49"/>
    </location>
</feature>
<dbReference type="AlphaFoldDB" id="A0A938BME5"/>
<feature type="transmembrane region" description="Helical" evidence="1">
    <location>
        <begin position="175"/>
        <end position="194"/>
    </location>
</feature>
<feature type="transmembrane region" description="Helical" evidence="1">
    <location>
        <begin position="141"/>
        <end position="163"/>
    </location>
</feature>
<keyword evidence="1" id="KW-0472">Membrane</keyword>
<accession>A0A938BME5</accession>
<dbReference type="PIRSF" id="PIRSF009160">
    <property type="entry name" value="UCP009160"/>
    <property type="match status" value="1"/>
</dbReference>
<evidence type="ECO:0000313" key="3">
    <source>
        <dbReference type="Proteomes" id="UP000703893"/>
    </source>
</evidence>
<name>A0A938BME5_9BACT</name>
<proteinExistence type="predicted"/>
<evidence type="ECO:0000313" key="2">
    <source>
        <dbReference type="EMBL" id="MBM3274203.1"/>
    </source>
</evidence>
<dbReference type="PANTHER" id="PTHR41282:SF1">
    <property type="entry name" value="CONSERVED TRANSMEMBRANE PROTEIN-RELATED"/>
    <property type="match status" value="1"/>
</dbReference>
<keyword evidence="1" id="KW-1133">Transmembrane helix</keyword>
<sequence length="241" mass="25323">MRSGNPALSETTFSGLPRAIDDRAMTIQGTVNKTAVLLAIVVAAASLTWQQAAMSPILMGGGALVGFGVAMVLAFKKELAPMLAPVYAGAEGIFLGGATALAENAYPGIGIQAIGLTFGILFSLLVAYKSGLIKVTENFKLGITAATGGILLFYLVSFGLSFFGIGMPIIHGSGLIGIGFSLFVVAIAAFNLVLDFDFIEAGAANQAPKFMEWYGAFGLMVTLVWLYIEILRLLMKLADRR</sequence>
<organism evidence="2 3">
    <name type="scientific">Candidatus Tanganyikabacteria bacterium</name>
    <dbReference type="NCBI Taxonomy" id="2961651"/>
    <lineage>
        <taxon>Bacteria</taxon>
        <taxon>Bacillati</taxon>
        <taxon>Candidatus Sericytochromatia</taxon>
        <taxon>Candidatus Tanganyikabacteria</taxon>
    </lineage>
</organism>
<dbReference type="InterPro" id="IPR010539">
    <property type="entry name" value="BaxI_1-like"/>
</dbReference>
<comment type="caution">
    <text evidence="2">The sequence shown here is derived from an EMBL/GenBank/DDBJ whole genome shotgun (WGS) entry which is preliminary data.</text>
</comment>
<feature type="transmembrane region" description="Helical" evidence="1">
    <location>
        <begin position="56"/>
        <end position="76"/>
    </location>
</feature>
<dbReference type="PANTHER" id="PTHR41282">
    <property type="entry name" value="CONSERVED TRANSMEMBRANE PROTEIN-RELATED"/>
    <property type="match status" value="1"/>
</dbReference>
<keyword evidence="1" id="KW-0812">Transmembrane</keyword>
<feature type="transmembrane region" description="Helical" evidence="1">
    <location>
        <begin position="214"/>
        <end position="235"/>
    </location>
</feature>
<dbReference type="Pfam" id="PF12811">
    <property type="entry name" value="BaxI_1"/>
    <property type="match status" value="1"/>
</dbReference>